<dbReference type="InterPro" id="IPR046179">
    <property type="entry name" value="DUF6188"/>
</dbReference>
<dbReference type="AlphaFoldDB" id="A0A935IJZ7"/>
<accession>A0A935IJZ7</accession>
<dbReference type="Pfam" id="PF19686">
    <property type="entry name" value="DUF6188"/>
    <property type="match status" value="1"/>
</dbReference>
<organism evidence="2 5">
    <name type="scientific">Candidatus Phosphoribacter hodrii</name>
    <dbReference type="NCBI Taxonomy" id="2953743"/>
    <lineage>
        <taxon>Bacteria</taxon>
        <taxon>Bacillati</taxon>
        <taxon>Actinomycetota</taxon>
        <taxon>Actinomycetes</taxon>
        <taxon>Micrococcales</taxon>
        <taxon>Dermatophilaceae</taxon>
        <taxon>Candidatus Phosphoribacter</taxon>
    </lineage>
</organism>
<name>A0A935IJZ7_9MICO</name>
<dbReference type="Proteomes" id="UP000718281">
    <property type="component" value="Unassembled WGS sequence"/>
</dbReference>
<evidence type="ECO:0000313" key="2">
    <source>
        <dbReference type="EMBL" id="MBK7273510.1"/>
    </source>
</evidence>
<dbReference type="Proteomes" id="UP000886632">
    <property type="component" value="Unassembled WGS sequence"/>
</dbReference>
<protein>
    <submittedName>
        <fullName evidence="2">Uncharacterized protein</fullName>
    </submittedName>
</protein>
<dbReference type="Proteomes" id="UP000726105">
    <property type="component" value="Unassembled WGS sequence"/>
</dbReference>
<gene>
    <name evidence="1" type="ORF">IPF40_02065</name>
    <name evidence="2" type="ORF">IPI13_10210</name>
    <name evidence="3" type="ORF">IPP00_06005</name>
</gene>
<evidence type="ECO:0000313" key="5">
    <source>
        <dbReference type="Proteomes" id="UP000726105"/>
    </source>
</evidence>
<evidence type="ECO:0000313" key="3">
    <source>
        <dbReference type="EMBL" id="MBL0003542.1"/>
    </source>
</evidence>
<comment type="caution">
    <text evidence="2">The sequence shown here is derived from an EMBL/GenBank/DDBJ whole genome shotgun (WGS) entry which is preliminary data.</text>
</comment>
<proteinExistence type="predicted"/>
<evidence type="ECO:0000313" key="1">
    <source>
        <dbReference type="EMBL" id="MBK6299873.1"/>
    </source>
</evidence>
<dbReference type="EMBL" id="JADIXZ010000001">
    <property type="protein sequence ID" value="MBK6299873.1"/>
    <property type="molecule type" value="Genomic_DNA"/>
</dbReference>
<dbReference type="EMBL" id="JADKGK010000013">
    <property type="protein sequence ID" value="MBL0003542.1"/>
    <property type="molecule type" value="Genomic_DNA"/>
</dbReference>
<reference evidence="4 5" key="1">
    <citation type="submission" date="2020-10" db="EMBL/GenBank/DDBJ databases">
        <title>Connecting structure to function with the recovery of over 1000 high-quality activated sludge metagenome-assembled genomes encoding full-length rRNA genes using long-read sequencing.</title>
        <authorList>
            <person name="Singleton C.M."/>
            <person name="Petriglieri F."/>
            <person name="Kristensen J.M."/>
            <person name="Kirkegaard R.H."/>
            <person name="Michaelsen T.Y."/>
            <person name="Andersen M.H."/>
            <person name="Karst S.M."/>
            <person name="Dueholm M.S."/>
            <person name="Nielsen P.H."/>
            <person name="Albertsen M."/>
        </authorList>
    </citation>
    <scope>NUCLEOTIDE SEQUENCE [LARGE SCALE GENOMIC DNA]</scope>
    <source>
        <strain evidence="1">AalE_18-Q3-R2-46_BAT3C.188</strain>
        <strain evidence="2">Ega_18-Q3-R5-49_MAXAC.001</strain>
        <strain evidence="3">Ribe_18-Q3-R11-54_MAXAC.001</strain>
    </source>
</reference>
<dbReference type="EMBL" id="JADJIB010000003">
    <property type="protein sequence ID" value="MBK7273510.1"/>
    <property type="molecule type" value="Genomic_DNA"/>
</dbReference>
<evidence type="ECO:0000313" key="4">
    <source>
        <dbReference type="Proteomes" id="UP000718281"/>
    </source>
</evidence>
<sequence length="139" mass="14966">MADVGLEPLLREEGAHYVLPLVGREVDQLCIDYAVTLVVDGTDTIRLESPFTLHVDGTTQVVDPERLETVAAVLQLFRAVVTRAEAGKDGSLTIDFDSDRWLRAEAIEDGEAWEIGGGLPPVTPSYFIAAQSGGGVRLS</sequence>